<name>A0A3G5A567_9VIRU</name>
<reference evidence="1" key="1">
    <citation type="submission" date="2018-10" db="EMBL/GenBank/DDBJ databases">
        <title>Hidden diversity of soil giant viruses.</title>
        <authorList>
            <person name="Schulz F."/>
            <person name="Alteio L."/>
            <person name="Goudeau D."/>
            <person name="Ryan E.M."/>
            <person name="Malmstrom R.R."/>
            <person name="Blanchard J."/>
            <person name="Woyke T."/>
        </authorList>
    </citation>
    <scope>NUCLEOTIDE SEQUENCE</scope>
    <source>
        <strain evidence="1">HOV1</strain>
    </source>
</reference>
<proteinExistence type="predicted"/>
<protein>
    <submittedName>
        <fullName evidence="1">Uncharacterized protein</fullName>
    </submittedName>
</protein>
<organism evidence="1">
    <name type="scientific">Homavirus sp</name>
    <dbReference type="NCBI Taxonomy" id="2487769"/>
    <lineage>
        <taxon>Viruses</taxon>
        <taxon>Varidnaviria</taxon>
        <taxon>Bamfordvirae</taxon>
        <taxon>Nucleocytoviricota</taxon>
        <taxon>Megaviricetes</taxon>
        <taxon>Imitervirales</taxon>
        <taxon>Mimiviridae</taxon>
        <taxon>Klosneuvirinae</taxon>
    </lineage>
</organism>
<accession>A0A3G5A567</accession>
<feature type="non-terminal residue" evidence="1">
    <location>
        <position position="1"/>
    </location>
</feature>
<sequence length="51" mass="6171">HVYISDSFSCYNNDFVTTIPLLNILPYNEWYCTAKTREPFSRRFIDQSYLK</sequence>
<evidence type="ECO:0000313" key="1">
    <source>
        <dbReference type="EMBL" id="AYV82367.1"/>
    </source>
</evidence>
<dbReference type="EMBL" id="MK072369">
    <property type="protein sequence ID" value="AYV82367.1"/>
    <property type="molecule type" value="Genomic_DNA"/>
</dbReference>
<gene>
    <name evidence="1" type="ORF">Homavirus38_1</name>
</gene>